<proteinExistence type="predicted"/>
<dbReference type="AlphaFoldDB" id="A0A2G8KI36"/>
<accession>A0A2G8KI36</accession>
<dbReference type="PANTHER" id="PTHR19331:SF465">
    <property type="entry name" value="EGG PEPTIDE SPERACT RECEPTOR"/>
    <property type="match status" value="1"/>
</dbReference>
<dbReference type="STRING" id="307972.A0A2G8KI36"/>
<protein>
    <submittedName>
        <fullName evidence="7">Deleted in malignant brain tumors 1 protein</fullName>
    </submittedName>
</protein>
<evidence type="ECO:0000256" key="5">
    <source>
        <dbReference type="PROSITE-ProRule" id="PRU00196"/>
    </source>
</evidence>
<dbReference type="PRINTS" id="PR00258">
    <property type="entry name" value="SPERACTRCPTR"/>
</dbReference>
<comment type="caution">
    <text evidence="7">The sequence shown here is derived from an EMBL/GenBank/DDBJ whole genome shotgun (WGS) entry which is preliminary data.</text>
</comment>
<dbReference type="SMART" id="SM00202">
    <property type="entry name" value="SR"/>
    <property type="match status" value="1"/>
</dbReference>
<sequence>MEGNSTSGRVEVNLNGQWGTVCDDLWDLTDAEVVCLQLGFGGALSAPRYAFFGLGTGEILLDNVECLGSEGNLLECSYESKANCGHREDAGVVCYELTEEGMIVNSVLA</sequence>
<evidence type="ECO:0000313" key="7">
    <source>
        <dbReference type="EMBL" id="PIK47663.1"/>
    </source>
</evidence>
<evidence type="ECO:0000256" key="1">
    <source>
        <dbReference type="ARBA" id="ARBA00022729"/>
    </source>
</evidence>
<dbReference type="Gene3D" id="3.10.250.10">
    <property type="entry name" value="SRCR-like domain"/>
    <property type="match status" value="1"/>
</dbReference>
<keyword evidence="3 5" id="KW-1015">Disulfide bond</keyword>
<keyword evidence="8" id="KW-1185">Reference proteome</keyword>
<evidence type="ECO:0000256" key="3">
    <source>
        <dbReference type="ARBA" id="ARBA00023157"/>
    </source>
</evidence>
<evidence type="ECO:0000256" key="2">
    <source>
        <dbReference type="ARBA" id="ARBA00022737"/>
    </source>
</evidence>
<dbReference type="Pfam" id="PF00530">
    <property type="entry name" value="SRCR"/>
    <property type="match status" value="1"/>
</dbReference>
<dbReference type="Proteomes" id="UP000230750">
    <property type="component" value="Unassembled WGS sequence"/>
</dbReference>
<dbReference type="InterPro" id="IPR001190">
    <property type="entry name" value="SRCR"/>
</dbReference>
<gene>
    <name evidence="7" type="ORF">BSL78_15470</name>
</gene>
<dbReference type="FunFam" id="3.10.250.10:FF:000006">
    <property type="entry name" value="neurotrypsin isoform X2"/>
    <property type="match status" value="1"/>
</dbReference>
<keyword evidence="4" id="KW-0325">Glycoprotein</keyword>
<dbReference type="OrthoDB" id="536948at2759"/>
<keyword evidence="1" id="KW-0732">Signal</keyword>
<evidence type="ECO:0000256" key="4">
    <source>
        <dbReference type="ARBA" id="ARBA00023180"/>
    </source>
</evidence>
<dbReference type="InterPro" id="IPR036772">
    <property type="entry name" value="SRCR-like_dom_sf"/>
</dbReference>
<organism evidence="7 8">
    <name type="scientific">Stichopus japonicus</name>
    <name type="common">Sea cucumber</name>
    <dbReference type="NCBI Taxonomy" id="307972"/>
    <lineage>
        <taxon>Eukaryota</taxon>
        <taxon>Metazoa</taxon>
        <taxon>Echinodermata</taxon>
        <taxon>Eleutherozoa</taxon>
        <taxon>Echinozoa</taxon>
        <taxon>Holothuroidea</taxon>
        <taxon>Aspidochirotacea</taxon>
        <taxon>Aspidochirotida</taxon>
        <taxon>Stichopodidae</taxon>
        <taxon>Apostichopus</taxon>
    </lineage>
</organism>
<feature type="domain" description="SRCR" evidence="6">
    <location>
        <begin position="1"/>
        <end position="95"/>
    </location>
</feature>
<evidence type="ECO:0000313" key="8">
    <source>
        <dbReference type="Proteomes" id="UP000230750"/>
    </source>
</evidence>
<dbReference type="PROSITE" id="PS50287">
    <property type="entry name" value="SRCR_2"/>
    <property type="match status" value="1"/>
</dbReference>
<dbReference type="EMBL" id="MRZV01000566">
    <property type="protein sequence ID" value="PIK47663.1"/>
    <property type="molecule type" value="Genomic_DNA"/>
</dbReference>
<dbReference type="SUPFAM" id="SSF56487">
    <property type="entry name" value="SRCR-like"/>
    <property type="match status" value="1"/>
</dbReference>
<comment type="caution">
    <text evidence="5">Lacks conserved residue(s) required for the propagation of feature annotation.</text>
</comment>
<feature type="disulfide bond" evidence="5">
    <location>
        <begin position="66"/>
        <end position="76"/>
    </location>
</feature>
<reference evidence="7 8" key="1">
    <citation type="journal article" date="2017" name="PLoS Biol.">
        <title>The sea cucumber genome provides insights into morphological evolution and visceral regeneration.</title>
        <authorList>
            <person name="Zhang X."/>
            <person name="Sun L."/>
            <person name="Yuan J."/>
            <person name="Sun Y."/>
            <person name="Gao Y."/>
            <person name="Zhang L."/>
            <person name="Li S."/>
            <person name="Dai H."/>
            <person name="Hamel J.F."/>
            <person name="Liu C."/>
            <person name="Yu Y."/>
            <person name="Liu S."/>
            <person name="Lin W."/>
            <person name="Guo K."/>
            <person name="Jin S."/>
            <person name="Xu P."/>
            <person name="Storey K.B."/>
            <person name="Huan P."/>
            <person name="Zhang T."/>
            <person name="Zhou Y."/>
            <person name="Zhang J."/>
            <person name="Lin C."/>
            <person name="Li X."/>
            <person name="Xing L."/>
            <person name="Huo D."/>
            <person name="Sun M."/>
            <person name="Wang L."/>
            <person name="Mercier A."/>
            <person name="Li F."/>
            <person name="Yang H."/>
            <person name="Xiang J."/>
        </authorList>
    </citation>
    <scope>NUCLEOTIDE SEQUENCE [LARGE SCALE GENOMIC DNA]</scope>
    <source>
        <strain evidence="7">Shaxun</strain>
        <tissue evidence="7">Muscle</tissue>
    </source>
</reference>
<dbReference type="PANTHER" id="PTHR19331">
    <property type="entry name" value="SCAVENGER RECEPTOR DOMAIN-CONTAINING"/>
    <property type="match status" value="1"/>
</dbReference>
<evidence type="ECO:0000259" key="6">
    <source>
        <dbReference type="PROSITE" id="PS50287"/>
    </source>
</evidence>
<dbReference type="GO" id="GO:0016020">
    <property type="term" value="C:membrane"/>
    <property type="evidence" value="ECO:0007669"/>
    <property type="project" value="InterPro"/>
</dbReference>
<name>A0A2G8KI36_STIJA</name>
<keyword evidence="2" id="KW-0677">Repeat</keyword>